<sequence length="560" mass="62909">MQNYKNRALKSASSSESDNSQVRPSHLNRTDTDSTTSSFGWETVRDIQKTYTLIKFSGCQTHHDMLVALRMLIPYQTTCSEHEDRHVTYDNNAERGGGHPIRYKSADARVVEKVMADVLDLYIETKISRRKKAKNLKQGRMDVGEKLKVLEKEFYENTSLLRVFDRARSRHDLPPRADGLHFTSGDSQSSSPSTRNISALGEQPTINRSRNLPSENKRTPGNFRGRATLTPMVDGALIHQEGIDLGSQSLHLHDPARTSSEDIARQPHARRHIEANLKRGQEHDSHAHVEYPPIQSGSQTTLPKFSNHCPASTTSTSAALKHFPPASCNFEGLHELPSRHETHPSTKARLSSERLTKRTLPKGRTANDSSAPAEPKQTWRETSLDLDSDDEMADQLFWKDEMKMNDSVTLPVINYSRPRRVTLGRSDSSDLPLTMLADVTRSGSARLPSGYHPELAKSALSYDALDRTGRRQSVSPVDWELSAFSDEVAEQDVILPSTDDHIDHATPFQNQLVQERRPRDIATQTFDSRGFHKGMSFAGNVGTRVHHDTARRESAVWNVD</sequence>
<protein>
    <submittedName>
        <fullName evidence="1">Uncharacterized protein</fullName>
    </submittedName>
</protein>
<proteinExistence type="predicted"/>
<reference evidence="1" key="1">
    <citation type="submission" date="2023-04" db="EMBL/GenBank/DDBJ databases">
        <title>Draft Genome sequencing of Naganishia species isolated from polar environments using Oxford Nanopore Technology.</title>
        <authorList>
            <person name="Leo P."/>
            <person name="Venkateswaran K."/>
        </authorList>
    </citation>
    <scope>NUCLEOTIDE SEQUENCE</scope>
    <source>
        <strain evidence="1">MNA-CCFEE 5425</strain>
    </source>
</reference>
<evidence type="ECO:0000313" key="1">
    <source>
        <dbReference type="EMBL" id="KAJ9123967.1"/>
    </source>
</evidence>
<dbReference type="Proteomes" id="UP001243375">
    <property type="component" value="Unassembled WGS sequence"/>
</dbReference>
<accession>A0ACC2XJ28</accession>
<gene>
    <name evidence="1" type="ORF">QFC22_000758</name>
</gene>
<organism evidence="1 2">
    <name type="scientific">Naganishia vaughanmartiniae</name>
    <dbReference type="NCBI Taxonomy" id="1424756"/>
    <lineage>
        <taxon>Eukaryota</taxon>
        <taxon>Fungi</taxon>
        <taxon>Dikarya</taxon>
        <taxon>Basidiomycota</taxon>
        <taxon>Agaricomycotina</taxon>
        <taxon>Tremellomycetes</taxon>
        <taxon>Filobasidiales</taxon>
        <taxon>Filobasidiaceae</taxon>
        <taxon>Naganishia</taxon>
    </lineage>
</organism>
<keyword evidence="2" id="KW-1185">Reference proteome</keyword>
<evidence type="ECO:0000313" key="2">
    <source>
        <dbReference type="Proteomes" id="UP001243375"/>
    </source>
</evidence>
<dbReference type="EMBL" id="JASBWU010000002">
    <property type="protein sequence ID" value="KAJ9123967.1"/>
    <property type="molecule type" value="Genomic_DNA"/>
</dbReference>
<comment type="caution">
    <text evidence="1">The sequence shown here is derived from an EMBL/GenBank/DDBJ whole genome shotgun (WGS) entry which is preliminary data.</text>
</comment>
<name>A0ACC2XJ28_9TREE</name>